<feature type="transmembrane region" description="Helical" evidence="1">
    <location>
        <begin position="121"/>
        <end position="147"/>
    </location>
</feature>
<feature type="transmembrane region" description="Helical" evidence="1">
    <location>
        <begin position="171"/>
        <end position="191"/>
    </location>
</feature>
<keyword evidence="1" id="KW-0472">Membrane</keyword>
<sequence>MTWLAWRQHRVAVLLLLAYALAGVSATVWLGLHVRSVFADVPGCLVTQPGTGFCPESAWHLFSRVWEPGTPMWVLARPLKHWAAGFVVLAGLLVGAPLFAREYAQGTQRFVLAQSVDRRRWYLTKLAVVAVPLTLAAVASQLAYTWLGATLGPVMRVWSRFDPGEFEVRGLLLPFYTLFAVALGAVTGLLVRRSVAAITVTAATGGMLAVLVPWVLRRNFYLPPAFRYTGEPRPVLHQWVVDFGFTDGHRLLGAEEADALFKQCPDPAYEACLRHSGLTGQAVLEHPADRFWPFQYIEAGLFLLLTTGVLALGLWTLRRRTG</sequence>
<name>A0ABS5A6W5_9PSEU</name>
<dbReference type="RefSeq" id="WP_086781540.1">
    <property type="nucleotide sequence ID" value="NZ_JAGIOO010000001.1"/>
</dbReference>
<evidence type="ECO:0008006" key="4">
    <source>
        <dbReference type="Google" id="ProtNLM"/>
    </source>
</evidence>
<protein>
    <recommendedName>
        <fullName evidence="4">ABC-2 family transporter protein</fullName>
    </recommendedName>
</protein>
<dbReference type="Proteomes" id="UP001519363">
    <property type="component" value="Unassembled WGS sequence"/>
</dbReference>
<organism evidence="2 3">
    <name type="scientific">Crossiella equi</name>
    <dbReference type="NCBI Taxonomy" id="130796"/>
    <lineage>
        <taxon>Bacteria</taxon>
        <taxon>Bacillati</taxon>
        <taxon>Actinomycetota</taxon>
        <taxon>Actinomycetes</taxon>
        <taxon>Pseudonocardiales</taxon>
        <taxon>Pseudonocardiaceae</taxon>
        <taxon>Crossiella</taxon>
    </lineage>
</organism>
<dbReference type="EMBL" id="JAGIOO010000001">
    <property type="protein sequence ID" value="MBP2472325.1"/>
    <property type="molecule type" value="Genomic_DNA"/>
</dbReference>
<gene>
    <name evidence="2" type="ORF">JOF53_001197</name>
</gene>
<evidence type="ECO:0000313" key="2">
    <source>
        <dbReference type="EMBL" id="MBP2472325.1"/>
    </source>
</evidence>
<feature type="transmembrane region" description="Helical" evidence="1">
    <location>
        <begin position="296"/>
        <end position="317"/>
    </location>
</feature>
<comment type="caution">
    <text evidence="2">The sequence shown here is derived from an EMBL/GenBank/DDBJ whole genome shotgun (WGS) entry which is preliminary data.</text>
</comment>
<proteinExistence type="predicted"/>
<keyword evidence="3" id="KW-1185">Reference proteome</keyword>
<accession>A0ABS5A6W5</accession>
<feature type="transmembrane region" description="Helical" evidence="1">
    <location>
        <begin position="198"/>
        <end position="216"/>
    </location>
</feature>
<keyword evidence="1" id="KW-1133">Transmembrane helix</keyword>
<reference evidence="2 3" key="1">
    <citation type="submission" date="2021-03" db="EMBL/GenBank/DDBJ databases">
        <title>Sequencing the genomes of 1000 actinobacteria strains.</title>
        <authorList>
            <person name="Klenk H.-P."/>
        </authorList>
    </citation>
    <scope>NUCLEOTIDE SEQUENCE [LARGE SCALE GENOMIC DNA]</scope>
    <source>
        <strain evidence="2 3">DSM 44580</strain>
    </source>
</reference>
<evidence type="ECO:0000256" key="1">
    <source>
        <dbReference type="SAM" id="Phobius"/>
    </source>
</evidence>
<evidence type="ECO:0000313" key="3">
    <source>
        <dbReference type="Proteomes" id="UP001519363"/>
    </source>
</evidence>
<feature type="transmembrane region" description="Helical" evidence="1">
    <location>
        <begin position="81"/>
        <end position="100"/>
    </location>
</feature>
<keyword evidence="1" id="KW-0812">Transmembrane</keyword>